<evidence type="ECO:0008006" key="4">
    <source>
        <dbReference type="Google" id="ProtNLM"/>
    </source>
</evidence>
<dbReference type="PANTHER" id="PTHR41339">
    <property type="entry name" value="LIPL48"/>
    <property type="match status" value="1"/>
</dbReference>
<accession>A0A1M5KU21</accession>
<dbReference type="PANTHER" id="PTHR41339:SF1">
    <property type="entry name" value="SECRETED PROTEIN"/>
    <property type="match status" value="1"/>
</dbReference>
<dbReference type="AlphaFoldDB" id="A0A1M5KU21"/>
<evidence type="ECO:0000313" key="3">
    <source>
        <dbReference type="Proteomes" id="UP000184020"/>
    </source>
</evidence>
<gene>
    <name evidence="2" type="ORF">SAMN05444372_10788</name>
</gene>
<evidence type="ECO:0000256" key="1">
    <source>
        <dbReference type="SAM" id="SignalP"/>
    </source>
</evidence>
<proteinExistence type="predicted"/>
<keyword evidence="3" id="KW-1185">Reference proteome</keyword>
<name>A0A1M5KU21_9FLAO</name>
<dbReference type="EMBL" id="FQWF01000007">
    <property type="protein sequence ID" value="SHG56236.1"/>
    <property type="molecule type" value="Genomic_DNA"/>
</dbReference>
<dbReference type="STRING" id="229205.SAMN05444372_10788"/>
<keyword evidence="1" id="KW-0732">Signal</keyword>
<feature type="chain" id="PRO_5012725502" description="T9SS C-terminal target domain-containing protein" evidence="1">
    <location>
        <begin position="21"/>
        <end position="428"/>
    </location>
</feature>
<organism evidence="2 3">
    <name type="scientific">Flavobacterium micromati</name>
    <dbReference type="NCBI Taxonomy" id="229205"/>
    <lineage>
        <taxon>Bacteria</taxon>
        <taxon>Pseudomonadati</taxon>
        <taxon>Bacteroidota</taxon>
        <taxon>Flavobacteriia</taxon>
        <taxon>Flavobacteriales</taxon>
        <taxon>Flavobacteriaceae</taxon>
        <taxon>Flavobacterium</taxon>
    </lineage>
</organism>
<reference evidence="3" key="1">
    <citation type="submission" date="2016-11" db="EMBL/GenBank/DDBJ databases">
        <authorList>
            <person name="Varghese N."/>
            <person name="Submissions S."/>
        </authorList>
    </citation>
    <scope>NUCLEOTIDE SEQUENCE [LARGE SCALE GENOMIC DNA]</scope>
    <source>
        <strain evidence="3">DSM 17659</strain>
    </source>
</reference>
<evidence type="ECO:0000313" key="2">
    <source>
        <dbReference type="EMBL" id="SHG56236.1"/>
    </source>
</evidence>
<protein>
    <recommendedName>
        <fullName evidence="4">T9SS C-terminal target domain-containing protein</fullName>
    </recommendedName>
</protein>
<dbReference type="Proteomes" id="UP000184020">
    <property type="component" value="Unassembled WGS sequence"/>
</dbReference>
<dbReference type="RefSeq" id="WP_073019339.1">
    <property type="nucleotide sequence ID" value="NZ_FQWF01000007.1"/>
</dbReference>
<dbReference type="OrthoDB" id="1521716at2"/>
<sequence>MKSFTQIIATSLLVVFSANAQQEKGITGLNNWLNNWTEFKANKVEYSEANQILAGNITANTKLFKKNTYQLQGNVYVTNNAVLTIEPGTVIIGDFQSKGTLIITKGASIIADGLETDPIVFTSNRSMKKAGDWGGIVILGDAPINKYGGISSVNFDLNPAMTLYGGVNPAYNAGIMRYVRIEFAGAKAQSGGENLNALLLAGVGNKTILENIMVSFSAGDSFEFLGGELNLNQLVSFRSSSNDYKFNYGTQANINNSLAVRSPFLSSKYGSRCLDIASYDKKEEVDFSKKKTLVVATNLTLANISDNINADIESGLIKEAIFVSENSSIQCKRTVVSGFNPAVVLDDQIQINNENLKKLTFESMYFNNCKGNLFTENNTNNEDLESWYGQSAFFNVYSKGNNSETFIDFSNDRKPDFRLQLSKITASK</sequence>
<feature type="signal peptide" evidence="1">
    <location>
        <begin position="1"/>
        <end position="20"/>
    </location>
</feature>